<dbReference type="InterPro" id="IPR045584">
    <property type="entry name" value="Pilin-like"/>
</dbReference>
<reference evidence="2 3" key="1">
    <citation type="submission" date="2022-01" db="EMBL/GenBank/DDBJ databases">
        <title>Whole genome-based taxonomy of the Shewanellaceae.</title>
        <authorList>
            <person name="Martin-Rodriguez A.J."/>
        </authorList>
    </citation>
    <scope>NUCLEOTIDE SEQUENCE [LARGE SCALE GENOMIC DNA]</scope>
    <source>
        <strain evidence="2 3">DSM 24955</strain>
    </source>
</reference>
<name>A0ABT0KRA5_9GAMM</name>
<proteinExistence type="inferred from homology"/>
<gene>
    <name evidence="2" type="ORF">L2737_13485</name>
</gene>
<dbReference type="EMBL" id="JAKIKU010000007">
    <property type="protein sequence ID" value="MCL1046324.1"/>
    <property type="molecule type" value="Genomic_DNA"/>
</dbReference>
<sequence>MGLAAAAKTAVVEYYAATGAETGMTNTLVGLADSSLITGNAVTGLTVNGTGSITVAFNSKVTDGATLILVPTFNATNGSVEWTCNTGTVESKYLPANCREAAAAASS</sequence>
<dbReference type="SUPFAM" id="SSF54523">
    <property type="entry name" value="Pili subunits"/>
    <property type="match status" value="1"/>
</dbReference>
<dbReference type="Pfam" id="PF00114">
    <property type="entry name" value="Pilin"/>
    <property type="match status" value="1"/>
</dbReference>
<evidence type="ECO:0000313" key="2">
    <source>
        <dbReference type="EMBL" id="MCL1046324.1"/>
    </source>
</evidence>
<evidence type="ECO:0000256" key="1">
    <source>
        <dbReference type="ARBA" id="ARBA00005233"/>
    </source>
</evidence>
<keyword evidence="3" id="KW-1185">Reference proteome</keyword>
<organism evidence="2 3">
    <name type="scientific">Shewanella electrodiphila</name>
    <dbReference type="NCBI Taxonomy" id="934143"/>
    <lineage>
        <taxon>Bacteria</taxon>
        <taxon>Pseudomonadati</taxon>
        <taxon>Pseudomonadota</taxon>
        <taxon>Gammaproteobacteria</taxon>
        <taxon>Alteromonadales</taxon>
        <taxon>Shewanellaceae</taxon>
        <taxon>Shewanella</taxon>
    </lineage>
</organism>
<dbReference type="InterPro" id="IPR001082">
    <property type="entry name" value="Pilin"/>
</dbReference>
<comment type="similarity">
    <text evidence="1">Belongs to the N-Me-Phe pilin family.</text>
</comment>
<comment type="caution">
    <text evidence="2">The sequence shown here is derived from an EMBL/GenBank/DDBJ whole genome shotgun (WGS) entry which is preliminary data.</text>
</comment>
<dbReference type="Proteomes" id="UP001202134">
    <property type="component" value="Unassembled WGS sequence"/>
</dbReference>
<accession>A0ABT0KRA5</accession>
<evidence type="ECO:0000313" key="3">
    <source>
        <dbReference type="Proteomes" id="UP001202134"/>
    </source>
</evidence>
<protein>
    <submittedName>
        <fullName evidence="2">Pilin</fullName>
    </submittedName>
</protein>
<dbReference type="Gene3D" id="3.30.700.10">
    <property type="entry name" value="Glycoprotein, Type 4 Pilin"/>
    <property type="match status" value="1"/>
</dbReference>